<sequence length="114" mass="12530">MLCVEMRSAVAWLDSPCGSRGSARLILLRFVRLDKSNPWTGDVAKPRDRSGDPRKLLKAKPLLEASLSLTGFAGRTHWPKDMFACILVLVLVGTKDSKQLPGGLHSAQSQREDT</sequence>
<proteinExistence type="predicted"/>
<dbReference type="HOGENOM" id="CLU_2120379_0_0_1"/>
<dbReference type="OrthoDB" id="10613083at2759"/>
<organism evidence="2">
    <name type="scientific">Ajellomyces capsulatus (strain H88)</name>
    <name type="common">Darling's disease fungus</name>
    <name type="synonym">Histoplasma capsulatum</name>
    <dbReference type="NCBI Taxonomy" id="544711"/>
    <lineage>
        <taxon>Eukaryota</taxon>
        <taxon>Fungi</taxon>
        <taxon>Dikarya</taxon>
        <taxon>Ascomycota</taxon>
        <taxon>Pezizomycotina</taxon>
        <taxon>Eurotiomycetes</taxon>
        <taxon>Eurotiomycetidae</taxon>
        <taxon>Onygenales</taxon>
        <taxon>Ajellomycetaceae</taxon>
        <taxon>Histoplasma</taxon>
    </lineage>
</organism>
<evidence type="ECO:0000313" key="2">
    <source>
        <dbReference type="Proteomes" id="UP000008142"/>
    </source>
</evidence>
<reference evidence="2" key="1">
    <citation type="submission" date="2008-07" db="EMBL/GenBank/DDBJ databases">
        <title>Annotation of Ajellomyces capsulatus strain H88.</title>
        <authorList>
            <person name="Champion M."/>
            <person name="Cuomo C."/>
            <person name="Ma L.-J."/>
            <person name="Henn M.R."/>
            <person name="Sil A."/>
            <person name="Goldman B."/>
            <person name="Young S.K."/>
            <person name="Kodira C.D."/>
            <person name="Zeng Q."/>
            <person name="Koehrsen M."/>
            <person name="Alvarado L."/>
            <person name="Berlin A."/>
            <person name="Borenstein D."/>
            <person name="Chen Z."/>
            <person name="Engels R."/>
            <person name="Freedman E."/>
            <person name="Gellesch M."/>
            <person name="Goldberg J."/>
            <person name="Griggs A."/>
            <person name="Gujja S."/>
            <person name="Heiman D."/>
            <person name="Hepburn T."/>
            <person name="Howarth C."/>
            <person name="Jen D."/>
            <person name="Larson L."/>
            <person name="Lewis B."/>
            <person name="Mehta T."/>
            <person name="Park D."/>
            <person name="Pearson M."/>
            <person name="Roberts A."/>
            <person name="Saif S."/>
            <person name="Shea T."/>
            <person name="Shenoy N."/>
            <person name="Sisk P."/>
            <person name="Stolte C."/>
            <person name="Sykes S."/>
            <person name="Walk T."/>
            <person name="White J."/>
            <person name="Yandava C."/>
            <person name="Klein B."/>
            <person name="McEwen J.G."/>
            <person name="Puccia R."/>
            <person name="Goldman G.H."/>
            <person name="Felipe M.S."/>
            <person name="Nino-Vega G."/>
            <person name="San-Blas G."/>
            <person name="Taylor J."/>
            <person name="Mendoza L."/>
            <person name="Galagan J."/>
            <person name="Nusbaum C."/>
            <person name="Birren B."/>
        </authorList>
    </citation>
    <scope>NUCLEOTIDE SEQUENCE [LARGE SCALE GENOMIC DNA]</scope>
    <source>
        <strain evidence="2">H88</strain>
    </source>
</reference>
<evidence type="ECO:0000313" key="1">
    <source>
        <dbReference type="EMBL" id="EGC47623.1"/>
    </source>
</evidence>
<dbReference type="Proteomes" id="UP000008142">
    <property type="component" value="Unassembled WGS sequence"/>
</dbReference>
<dbReference type="EMBL" id="DS990640">
    <property type="protein sequence ID" value="EGC47623.1"/>
    <property type="molecule type" value="Genomic_DNA"/>
</dbReference>
<dbReference type="AlphaFoldDB" id="F0UNL8"/>
<protein>
    <submittedName>
        <fullName evidence="1">Predicted protein</fullName>
    </submittedName>
</protein>
<name>F0UNL8_AJEC8</name>
<accession>F0UNL8</accession>
<gene>
    <name evidence="1" type="ORF">HCEG_06838</name>
</gene>